<dbReference type="GeneID" id="65119538"/>
<keyword evidence="1" id="KW-0812">Transmembrane</keyword>
<keyword evidence="1" id="KW-1133">Transmembrane helix</keyword>
<dbReference type="KEGG" id="vg:65119538"/>
<feature type="transmembrane region" description="Helical" evidence="1">
    <location>
        <begin position="37"/>
        <end position="59"/>
    </location>
</feature>
<protein>
    <submittedName>
        <fullName evidence="2">Uncharacterized protein</fullName>
    </submittedName>
</protein>
<feature type="transmembrane region" description="Helical" evidence="1">
    <location>
        <begin position="12"/>
        <end position="31"/>
    </location>
</feature>
<feature type="transmembrane region" description="Helical" evidence="1">
    <location>
        <begin position="120"/>
        <end position="137"/>
    </location>
</feature>
<proteinExistence type="predicted"/>
<keyword evidence="1" id="KW-0472">Membrane</keyword>
<sequence>MKKQLDWSRIRFFCYAAILSCEGAFLAKPLMLENSEALSVIVTAYSILAGFLVGIITMIGDPKSLPSGSWQVARLSSEIIYRRLKRHKFLFTAYLATIALIFLSILLKKNNSDVNDFVEYIYLFLAIFCFLYSLKLPSTLMQLQEERIEEEIRARRKLEGIED</sequence>
<dbReference type="EMBL" id="MK511066">
    <property type="protein sequence ID" value="QBI84137.1"/>
    <property type="molecule type" value="Genomic_DNA"/>
</dbReference>
<evidence type="ECO:0000313" key="2">
    <source>
        <dbReference type="EMBL" id="QBI84137.1"/>
    </source>
</evidence>
<accession>A0A481V8W6</accession>
<evidence type="ECO:0000313" key="3">
    <source>
        <dbReference type="Proteomes" id="UP000294420"/>
    </source>
</evidence>
<dbReference type="Proteomes" id="UP000294420">
    <property type="component" value="Segment"/>
</dbReference>
<reference evidence="2" key="1">
    <citation type="journal article" date="2019" name="mSystems">
        <title>Mobilizing temperate bacteriophage communities and resolving individual phage genomes from cystic fibrosis and bronchiectasis Pseudomonas aeruginosa isolates.</title>
        <authorList>
            <person name="Tariq M.A."/>
            <person name="Everest F.L.C."/>
            <person name="Cowley L.A."/>
            <person name="Wright R."/>
            <person name="Holt G.S."/>
            <person name="Ingram H."/>
            <person name="Duignan L.A.M."/>
            <person name="Lanyon C.V."/>
            <person name="Perry A."/>
            <person name="Perry J.D."/>
            <person name="Bourke S."/>
            <person name="Brockhurst M.A."/>
            <person name="Bridge S.H."/>
            <person name="Soyza A.D."/>
            <person name="Smith D.L."/>
        </authorList>
    </citation>
    <scope>NUCLEOTIDE SEQUENCE [LARGE SCALE GENOMIC DNA]</scope>
</reference>
<keyword evidence="3" id="KW-1185">Reference proteome</keyword>
<organism evidence="2 3">
    <name type="scientific">Pseudomonas phage vB_Pae_BR319a</name>
    <dbReference type="NCBI Taxonomy" id="2563525"/>
    <lineage>
        <taxon>Viruses</taxon>
        <taxon>Duplodnaviria</taxon>
        <taxon>Heunggongvirae</taxon>
        <taxon>Uroviricota</taxon>
        <taxon>Caudoviricetes</taxon>
        <taxon>Peduoviridae</taxon>
        <taxon>Citexvirus</taxon>
        <taxon>Citexvirus BR319A</taxon>
    </lineage>
</organism>
<dbReference type="RefSeq" id="YP_010101763.1">
    <property type="nucleotide sequence ID" value="NC_055793.1"/>
</dbReference>
<evidence type="ECO:0000256" key="1">
    <source>
        <dbReference type="SAM" id="Phobius"/>
    </source>
</evidence>
<feature type="transmembrane region" description="Helical" evidence="1">
    <location>
        <begin position="89"/>
        <end position="108"/>
    </location>
</feature>
<name>A0A481V8W6_9CAUD</name>